<gene>
    <name evidence="2" type="ORF">CC78DRAFT_581048</name>
</gene>
<proteinExistence type="predicted"/>
<sequence length="163" mass="17478">MPPKKKTAASTGSDEAGDKSFRWTAEYDLKLLYLLSIPRTIGAKEHVEIAVTIPGATPGGVRNRAWKIKVDHKRAYEEAGISMPGGSSVSRVASKSEAHDASSPGKKPPTAGGRGKKRSAKDLDTAEDNDGENIFKKPKTNINAEQSSADISIKEEDADENPF</sequence>
<comment type="caution">
    <text evidence="2">The sequence shown here is derived from an EMBL/GenBank/DDBJ whole genome shotgun (WGS) entry which is preliminary data.</text>
</comment>
<organism evidence="2 3">
    <name type="scientific">Lojkania enalia</name>
    <dbReference type="NCBI Taxonomy" id="147567"/>
    <lineage>
        <taxon>Eukaryota</taxon>
        <taxon>Fungi</taxon>
        <taxon>Dikarya</taxon>
        <taxon>Ascomycota</taxon>
        <taxon>Pezizomycotina</taxon>
        <taxon>Dothideomycetes</taxon>
        <taxon>Pleosporomycetidae</taxon>
        <taxon>Pleosporales</taxon>
        <taxon>Pleosporales incertae sedis</taxon>
        <taxon>Lojkania</taxon>
    </lineage>
</organism>
<evidence type="ECO:0000256" key="1">
    <source>
        <dbReference type="SAM" id="MobiDB-lite"/>
    </source>
</evidence>
<evidence type="ECO:0000313" key="3">
    <source>
        <dbReference type="Proteomes" id="UP000800093"/>
    </source>
</evidence>
<feature type="region of interest" description="Disordered" evidence="1">
    <location>
        <begin position="76"/>
        <end position="163"/>
    </location>
</feature>
<name>A0A9P4K9W3_9PLEO</name>
<accession>A0A9P4K9W3</accession>
<dbReference type="Proteomes" id="UP000800093">
    <property type="component" value="Unassembled WGS sequence"/>
</dbReference>
<feature type="compositionally biased region" description="Polar residues" evidence="1">
    <location>
        <begin position="140"/>
        <end position="150"/>
    </location>
</feature>
<reference evidence="3" key="1">
    <citation type="journal article" date="2020" name="Stud. Mycol.">
        <title>101 Dothideomycetes genomes: A test case for predicting lifestyles and emergence of pathogens.</title>
        <authorList>
            <person name="Haridas S."/>
            <person name="Albert R."/>
            <person name="Binder M."/>
            <person name="Bloem J."/>
            <person name="LaButti K."/>
            <person name="Salamov A."/>
            <person name="Andreopoulos B."/>
            <person name="Baker S."/>
            <person name="Barry K."/>
            <person name="Bills G."/>
            <person name="Bluhm B."/>
            <person name="Cannon C."/>
            <person name="Castanera R."/>
            <person name="Culley D."/>
            <person name="Daum C."/>
            <person name="Ezra D."/>
            <person name="Gonzalez J."/>
            <person name="Henrissat B."/>
            <person name="Kuo A."/>
            <person name="Liang C."/>
            <person name="Lipzen A."/>
            <person name="Lutzoni F."/>
            <person name="Magnuson J."/>
            <person name="Mondo S."/>
            <person name="Nolan M."/>
            <person name="Ohm R."/>
            <person name="Pangilinan J."/>
            <person name="Park H.-J."/>
            <person name="Ramirez L."/>
            <person name="Alfaro M."/>
            <person name="Sun H."/>
            <person name="Tritt A."/>
            <person name="Yoshinaga Y."/>
            <person name="Zwiers L.-H."/>
            <person name="Turgeon B."/>
            <person name="Goodwin S."/>
            <person name="Spatafora J."/>
            <person name="Crous P."/>
            <person name="Grigoriev I."/>
        </authorList>
    </citation>
    <scope>NUCLEOTIDE SEQUENCE [LARGE SCALE GENOMIC DNA]</scope>
    <source>
        <strain evidence="3">CBS 304.66</strain>
    </source>
</reference>
<dbReference type="EMBL" id="ML986621">
    <property type="protein sequence ID" value="KAF2263927.1"/>
    <property type="molecule type" value="Genomic_DNA"/>
</dbReference>
<evidence type="ECO:0000313" key="2">
    <source>
        <dbReference type="EMBL" id="KAF2263927.1"/>
    </source>
</evidence>
<dbReference type="OrthoDB" id="3889136at2759"/>
<protein>
    <submittedName>
        <fullName evidence="2">Uncharacterized protein</fullName>
    </submittedName>
</protein>
<dbReference type="AlphaFoldDB" id="A0A9P4K9W3"/>
<keyword evidence="3" id="KW-1185">Reference proteome</keyword>